<dbReference type="AlphaFoldDB" id="X1FQL4"/>
<reference evidence="1" key="1">
    <citation type="journal article" date="2014" name="Front. Microbiol.">
        <title>High frequency of phylogenetically diverse reductive dehalogenase-homologous genes in deep subseafloor sedimentary metagenomes.</title>
        <authorList>
            <person name="Kawai M."/>
            <person name="Futagami T."/>
            <person name="Toyoda A."/>
            <person name="Takaki Y."/>
            <person name="Nishi S."/>
            <person name="Hori S."/>
            <person name="Arai W."/>
            <person name="Tsubouchi T."/>
            <person name="Morono Y."/>
            <person name="Uchiyama I."/>
            <person name="Ito T."/>
            <person name="Fujiyama A."/>
            <person name="Inagaki F."/>
            <person name="Takami H."/>
        </authorList>
    </citation>
    <scope>NUCLEOTIDE SEQUENCE</scope>
    <source>
        <strain evidence="1">Expedition CK06-06</strain>
    </source>
</reference>
<gene>
    <name evidence="1" type="ORF">S03H2_23531</name>
</gene>
<accession>X1FQL4</accession>
<dbReference type="EMBL" id="BARU01012873">
    <property type="protein sequence ID" value="GAH31659.1"/>
    <property type="molecule type" value="Genomic_DNA"/>
</dbReference>
<name>X1FQL4_9ZZZZ</name>
<protein>
    <submittedName>
        <fullName evidence="1">Uncharacterized protein</fullName>
    </submittedName>
</protein>
<comment type="caution">
    <text evidence="1">The sequence shown here is derived from an EMBL/GenBank/DDBJ whole genome shotgun (WGS) entry which is preliminary data.</text>
</comment>
<evidence type="ECO:0000313" key="1">
    <source>
        <dbReference type="EMBL" id="GAH31659.1"/>
    </source>
</evidence>
<organism evidence="1">
    <name type="scientific">marine sediment metagenome</name>
    <dbReference type="NCBI Taxonomy" id="412755"/>
    <lineage>
        <taxon>unclassified sequences</taxon>
        <taxon>metagenomes</taxon>
        <taxon>ecological metagenomes</taxon>
    </lineage>
</organism>
<feature type="non-terminal residue" evidence="1">
    <location>
        <position position="1"/>
    </location>
</feature>
<sequence>NGTSLPLRVLLSHDRRSLTLEGVTSGDRDRLCVYLPEFEPGARLQPPGEVAARVTKVRPLPRSTPAGDFPDAIAVSLAVEDQPEGTMWLAPGVGLLAFAAEGETMMELVDYGPRSAFEPPGSQLAPPQELPLLPTLTSSAFAPAVTALDENTFVVADPATRTVTVFLLLRSDTGDWRIEAKAVAPYGRAAPSGPSLPLLR</sequence>
<proteinExistence type="predicted"/>